<dbReference type="PANTHER" id="PTHR33272:SF2">
    <property type="entry name" value="DAF-16_FOXO CONTROLLED, GERMLINE TUMOR AFFECTING"/>
    <property type="match status" value="1"/>
</dbReference>
<dbReference type="Pfam" id="PF14747">
    <property type="entry name" value="DUF4473"/>
    <property type="match status" value="1"/>
</dbReference>
<organism evidence="1 2">
    <name type="scientific">Caenorhabditis nigoni</name>
    <dbReference type="NCBI Taxonomy" id="1611254"/>
    <lineage>
        <taxon>Eukaryota</taxon>
        <taxon>Metazoa</taxon>
        <taxon>Ecdysozoa</taxon>
        <taxon>Nematoda</taxon>
        <taxon>Chromadorea</taxon>
        <taxon>Rhabditida</taxon>
        <taxon>Rhabditina</taxon>
        <taxon>Rhabditomorpha</taxon>
        <taxon>Rhabditoidea</taxon>
        <taxon>Rhabditidae</taxon>
        <taxon>Peloderinae</taxon>
        <taxon>Caenorhabditis</taxon>
    </lineage>
</organism>
<dbReference type="PANTHER" id="PTHR33272">
    <property type="entry name" value="PROTEIN CBG22877-RELATED"/>
    <property type="match status" value="1"/>
</dbReference>
<protein>
    <submittedName>
        <fullName evidence="1">Uncharacterized protein</fullName>
    </submittedName>
</protein>
<dbReference type="OrthoDB" id="5794408at2759"/>
<dbReference type="AlphaFoldDB" id="A0A2G5TU90"/>
<name>A0A2G5TU90_9PELO</name>
<dbReference type="EMBL" id="PDUG01000005">
    <property type="protein sequence ID" value="PIC30870.1"/>
    <property type="molecule type" value="Genomic_DNA"/>
</dbReference>
<gene>
    <name evidence="1" type="primary">Cni-dct-16</name>
    <name evidence="1" type="synonym">Cnig_chr_V.g21966</name>
    <name evidence="1" type="ORF">B9Z55_021966</name>
</gene>
<dbReference type="STRING" id="1611254.A0A2G5TU90"/>
<sequence>MAAEKLEKAKAEMHAAGLSDGAIEGVLKIAATYKPKDDEPKRDAATALAVITKMIGELNEYIKSQSEADQKIYHAIIEKKKAELIEAAQKQ</sequence>
<evidence type="ECO:0000313" key="2">
    <source>
        <dbReference type="Proteomes" id="UP000230233"/>
    </source>
</evidence>
<evidence type="ECO:0000313" key="1">
    <source>
        <dbReference type="EMBL" id="PIC30870.1"/>
    </source>
</evidence>
<reference evidence="2" key="1">
    <citation type="submission" date="2017-10" db="EMBL/GenBank/DDBJ databases">
        <title>Rapid genome shrinkage in a self-fertile nematode reveals novel sperm competition proteins.</title>
        <authorList>
            <person name="Yin D."/>
            <person name="Schwarz E.M."/>
            <person name="Thomas C.G."/>
            <person name="Felde R.L."/>
            <person name="Korf I.F."/>
            <person name="Cutter A.D."/>
            <person name="Schartner C.M."/>
            <person name="Ralston E.J."/>
            <person name="Meyer B.J."/>
            <person name="Haag E.S."/>
        </authorList>
    </citation>
    <scope>NUCLEOTIDE SEQUENCE [LARGE SCALE GENOMIC DNA]</scope>
    <source>
        <strain evidence="2">JU1422</strain>
    </source>
</reference>
<keyword evidence="2" id="KW-1185">Reference proteome</keyword>
<proteinExistence type="predicted"/>
<dbReference type="InterPro" id="IPR027913">
    <property type="entry name" value="DUF4473"/>
</dbReference>
<dbReference type="Proteomes" id="UP000230233">
    <property type="component" value="Chromosome V"/>
</dbReference>
<accession>A0A2G5TU90</accession>
<comment type="caution">
    <text evidence="1">The sequence shown here is derived from an EMBL/GenBank/DDBJ whole genome shotgun (WGS) entry which is preliminary data.</text>
</comment>